<protein>
    <submittedName>
        <fullName evidence="2">Uncharacterized protein</fullName>
    </submittedName>
</protein>
<sequence>MISMPRKLKLTLEITLVSLIALSCAFFVYRMLGKPLGLHHTVTRIFDDHIDVYRVKDGILTIRAEAEGWDGTGWSQSNAQRDGLRKINKLYAAVVMEKYLVKQIDVTVTYYGNKQIEQTLYIK</sequence>
<name>A0A5K7WZM9_9BACL</name>
<reference evidence="2 3" key="1">
    <citation type="submission" date="2019-09" db="EMBL/GenBank/DDBJ databases">
        <title>Complete genome sequence of Sporolactobacillus terrae 70-3.</title>
        <authorList>
            <person name="Tanaka N."/>
            <person name="Shiwa Y."/>
            <person name="Fujita N."/>
            <person name="Tanasupawat S."/>
        </authorList>
    </citation>
    <scope>NUCLEOTIDE SEQUENCE [LARGE SCALE GENOMIC DNA]</scope>
    <source>
        <strain evidence="2 3">70-3</strain>
    </source>
</reference>
<proteinExistence type="predicted"/>
<evidence type="ECO:0000256" key="1">
    <source>
        <dbReference type="SAM" id="Phobius"/>
    </source>
</evidence>
<gene>
    <name evidence="2" type="ORF">St703_18490</name>
</gene>
<dbReference type="AlphaFoldDB" id="A0A5K7WZM9"/>
<evidence type="ECO:0000313" key="2">
    <source>
        <dbReference type="EMBL" id="BBN99144.1"/>
    </source>
</evidence>
<accession>A0A5K7WZM9</accession>
<keyword evidence="1" id="KW-0472">Membrane</keyword>
<dbReference type="PROSITE" id="PS51257">
    <property type="entry name" value="PROKAR_LIPOPROTEIN"/>
    <property type="match status" value="1"/>
</dbReference>
<evidence type="ECO:0000313" key="3">
    <source>
        <dbReference type="Proteomes" id="UP000326951"/>
    </source>
</evidence>
<keyword evidence="1" id="KW-1133">Transmembrane helix</keyword>
<dbReference type="Proteomes" id="UP000326951">
    <property type="component" value="Chromosome"/>
</dbReference>
<organism evidence="2 3">
    <name type="scientific">Sporolactobacillus terrae</name>
    <dbReference type="NCBI Taxonomy" id="269673"/>
    <lineage>
        <taxon>Bacteria</taxon>
        <taxon>Bacillati</taxon>
        <taxon>Bacillota</taxon>
        <taxon>Bacilli</taxon>
        <taxon>Bacillales</taxon>
        <taxon>Sporolactobacillaceae</taxon>
        <taxon>Sporolactobacillus</taxon>
    </lineage>
</organism>
<feature type="transmembrane region" description="Helical" evidence="1">
    <location>
        <begin position="12"/>
        <end position="32"/>
    </location>
</feature>
<keyword evidence="1" id="KW-0812">Transmembrane</keyword>
<dbReference type="EMBL" id="AP021853">
    <property type="protein sequence ID" value="BBN99144.1"/>
    <property type="molecule type" value="Genomic_DNA"/>
</dbReference>